<feature type="domain" description="MARVEL" evidence="9">
    <location>
        <begin position="10"/>
        <end position="210"/>
    </location>
</feature>
<dbReference type="GO" id="GO:0030672">
    <property type="term" value="C:synaptic vesicle membrane"/>
    <property type="evidence" value="ECO:0007669"/>
    <property type="project" value="TreeGrafter"/>
</dbReference>
<keyword evidence="10" id="KW-1185">Reference proteome</keyword>
<feature type="transmembrane region" description="Helical" evidence="8">
    <location>
        <begin position="12"/>
        <end position="33"/>
    </location>
</feature>
<reference evidence="11" key="1">
    <citation type="submission" date="2024-02" db="UniProtKB">
        <authorList>
            <consortium name="WormBaseParasite"/>
        </authorList>
    </citation>
    <scope>IDENTIFICATION</scope>
</reference>
<evidence type="ECO:0000256" key="4">
    <source>
        <dbReference type="ARBA" id="ARBA00022989"/>
    </source>
</evidence>
<protein>
    <submittedName>
        <fullName evidence="11">MARVEL domain-containing protein</fullName>
    </submittedName>
</protein>
<evidence type="ECO:0000259" key="9">
    <source>
        <dbReference type="PROSITE" id="PS51225"/>
    </source>
</evidence>
<evidence type="ECO:0000256" key="3">
    <source>
        <dbReference type="ARBA" id="ARBA00022692"/>
    </source>
</evidence>
<comment type="subcellular location">
    <subcellularLocation>
        <location evidence="1">Membrane</location>
        <topology evidence="1">Multi-pass membrane protein</topology>
    </subcellularLocation>
</comment>
<proteinExistence type="inferred from homology"/>
<organism evidence="10 11">
    <name type="scientific">Mesorhabditis belari</name>
    <dbReference type="NCBI Taxonomy" id="2138241"/>
    <lineage>
        <taxon>Eukaryota</taxon>
        <taxon>Metazoa</taxon>
        <taxon>Ecdysozoa</taxon>
        <taxon>Nematoda</taxon>
        <taxon>Chromadorea</taxon>
        <taxon>Rhabditida</taxon>
        <taxon>Rhabditina</taxon>
        <taxon>Rhabditomorpha</taxon>
        <taxon>Rhabditoidea</taxon>
        <taxon>Rhabditidae</taxon>
        <taxon>Mesorhabditinae</taxon>
        <taxon>Mesorhabditis</taxon>
    </lineage>
</organism>
<dbReference type="PANTHER" id="PTHR10306:SF17">
    <property type="entry name" value="MARVEL DOMAIN-CONTAINING PROTEIN"/>
    <property type="match status" value="1"/>
</dbReference>
<evidence type="ECO:0000256" key="6">
    <source>
        <dbReference type="ARBA" id="ARBA00023180"/>
    </source>
</evidence>
<evidence type="ECO:0000256" key="5">
    <source>
        <dbReference type="ARBA" id="ARBA00023136"/>
    </source>
</evidence>
<evidence type="ECO:0000256" key="8">
    <source>
        <dbReference type="SAM" id="Phobius"/>
    </source>
</evidence>
<keyword evidence="4 8" id="KW-1133">Transmembrane helix</keyword>
<dbReference type="PROSITE" id="PS51225">
    <property type="entry name" value="MARVEL"/>
    <property type="match status" value="1"/>
</dbReference>
<comment type="similarity">
    <text evidence="2">Belongs to the synaptophysin/synaptobrevin family.</text>
</comment>
<evidence type="ECO:0000256" key="7">
    <source>
        <dbReference type="PROSITE-ProRule" id="PRU00581"/>
    </source>
</evidence>
<evidence type="ECO:0000313" key="10">
    <source>
        <dbReference type="Proteomes" id="UP000887575"/>
    </source>
</evidence>
<evidence type="ECO:0000256" key="1">
    <source>
        <dbReference type="ARBA" id="ARBA00004141"/>
    </source>
</evidence>
<accession>A0AAF3FCY1</accession>
<dbReference type="InterPro" id="IPR008253">
    <property type="entry name" value="Marvel"/>
</dbReference>
<dbReference type="InterPro" id="IPR001285">
    <property type="entry name" value="Synaptophysin/porin"/>
</dbReference>
<name>A0AAF3FCY1_9BILA</name>
<dbReference type="WBParaSite" id="MBELARI_LOCUS4691">
    <property type="protein sequence ID" value="MBELARI_LOCUS4691"/>
    <property type="gene ID" value="MBELARI_LOCUS4691"/>
</dbReference>
<dbReference type="Pfam" id="PF01284">
    <property type="entry name" value="MARVEL"/>
    <property type="match status" value="1"/>
</dbReference>
<keyword evidence="6" id="KW-0325">Glycoprotein</keyword>
<dbReference type="Proteomes" id="UP000887575">
    <property type="component" value="Unassembled WGS sequence"/>
</dbReference>
<evidence type="ECO:0000256" key="2">
    <source>
        <dbReference type="ARBA" id="ARBA00006476"/>
    </source>
</evidence>
<keyword evidence="3 7" id="KW-0812">Transmembrane</keyword>
<feature type="transmembrane region" description="Helical" evidence="8">
    <location>
        <begin position="123"/>
        <end position="146"/>
    </location>
</feature>
<feature type="transmembrane region" description="Helical" evidence="8">
    <location>
        <begin position="184"/>
        <end position="206"/>
    </location>
</feature>
<feature type="transmembrane region" description="Helical" evidence="8">
    <location>
        <begin position="89"/>
        <end position="111"/>
    </location>
</feature>
<sequence>MGLENLNLSVFKYPLGFIRIIQFVFLVIALSAANSWHAELTFQCIDAENKTVTHTETTSTFSMSSHPIKGCDGKPTKFWTGSWGGAAGFFYFTAVVSLIFVLIVTFSYVVLWQVYCNDKRIPLADLAVTALLFVIWFFCISIWWSASNGIGTQTSKENVEEILKNKDKEQFGTFESVSANNGKLAISVLSGWVLVATLALDCWFIWKEVVPRSDENPTQIA</sequence>
<evidence type="ECO:0000313" key="11">
    <source>
        <dbReference type="WBParaSite" id="MBELARI_LOCUS4691"/>
    </source>
</evidence>
<dbReference type="PANTHER" id="PTHR10306">
    <property type="entry name" value="SYNAPTOPHYSIN"/>
    <property type="match status" value="1"/>
</dbReference>
<dbReference type="AlphaFoldDB" id="A0AAF3FCY1"/>
<keyword evidence="5 7" id="KW-0472">Membrane</keyword>